<dbReference type="EMBL" id="QRMI01000033">
    <property type="protein sequence ID" value="RHJ59037.1"/>
    <property type="molecule type" value="Genomic_DNA"/>
</dbReference>
<dbReference type="CDD" id="cd00093">
    <property type="entry name" value="HTH_XRE"/>
    <property type="match status" value="1"/>
</dbReference>
<comment type="caution">
    <text evidence="4">The sequence shown here is derived from an EMBL/GenBank/DDBJ whole genome shotgun (WGS) entry which is preliminary data.</text>
</comment>
<dbReference type="Gene3D" id="1.10.260.40">
    <property type="entry name" value="lambda repressor-like DNA-binding domains"/>
    <property type="match status" value="1"/>
</dbReference>
<dbReference type="Proteomes" id="UP000284902">
    <property type="component" value="Unassembled WGS sequence"/>
</dbReference>
<dbReference type="InterPro" id="IPR001387">
    <property type="entry name" value="Cro/C1-type_HTH"/>
</dbReference>
<evidence type="ECO:0000259" key="3">
    <source>
        <dbReference type="PROSITE" id="PS50943"/>
    </source>
</evidence>
<dbReference type="EMBL" id="QSQN01000013">
    <property type="protein sequence ID" value="RGK40592.1"/>
    <property type="molecule type" value="Genomic_DNA"/>
</dbReference>
<dbReference type="Proteomes" id="UP000285832">
    <property type="component" value="Unassembled WGS sequence"/>
</dbReference>
<feature type="transmembrane region" description="Helical" evidence="2">
    <location>
        <begin position="52"/>
        <end position="77"/>
    </location>
</feature>
<keyword evidence="2" id="KW-0472">Membrane</keyword>
<dbReference type="GO" id="GO:0003677">
    <property type="term" value="F:DNA binding"/>
    <property type="evidence" value="ECO:0007669"/>
    <property type="project" value="UniProtKB-KW"/>
</dbReference>
<dbReference type="PROSITE" id="PS50943">
    <property type="entry name" value="HTH_CROC1"/>
    <property type="match status" value="1"/>
</dbReference>
<dbReference type="SUPFAM" id="SSF47413">
    <property type="entry name" value="lambda repressor-like DNA-binding domains"/>
    <property type="match status" value="1"/>
</dbReference>
<evidence type="ECO:0000313" key="4">
    <source>
        <dbReference type="EMBL" id="RGK40592.1"/>
    </source>
</evidence>
<reference evidence="7 8" key="1">
    <citation type="submission" date="2018-08" db="EMBL/GenBank/DDBJ databases">
        <title>A genome reference for cultivated species of the human gut microbiota.</title>
        <authorList>
            <person name="Zou Y."/>
            <person name="Xue W."/>
            <person name="Luo G."/>
        </authorList>
    </citation>
    <scope>NUCLEOTIDE SEQUENCE [LARGE SCALE GENOMIC DNA]</scope>
    <source>
        <strain evidence="6 9">AM09-9</strain>
        <strain evidence="5 8">AM25-1LB</strain>
        <strain evidence="4 7">TF11-7</strain>
    </source>
</reference>
<dbReference type="Pfam" id="PF01381">
    <property type="entry name" value="HTH_3"/>
    <property type="match status" value="1"/>
</dbReference>
<dbReference type="PANTHER" id="PTHR46558">
    <property type="entry name" value="TRACRIPTIONAL REGULATORY PROTEIN-RELATED-RELATED"/>
    <property type="match status" value="1"/>
</dbReference>
<keyword evidence="2" id="KW-1133">Transmembrane helix</keyword>
<proteinExistence type="predicted"/>
<evidence type="ECO:0000313" key="7">
    <source>
        <dbReference type="Proteomes" id="UP000260793"/>
    </source>
</evidence>
<accession>A0A3E4LU18</accession>
<evidence type="ECO:0000313" key="6">
    <source>
        <dbReference type="EMBL" id="RHJ59037.1"/>
    </source>
</evidence>
<protein>
    <submittedName>
        <fullName evidence="4">Helix-turn-helix domain-containing protein</fullName>
    </submittedName>
</protein>
<feature type="domain" description="HTH cro/C1-type" evidence="3">
    <location>
        <begin position="114"/>
        <end position="168"/>
    </location>
</feature>
<evidence type="ECO:0000256" key="1">
    <source>
        <dbReference type="ARBA" id="ARBA00023125"/>
    </source>
</evidence>
<keyword evidence="1" id="KW-0238">DNA-binding</keyword>
<evidence type="ECO:0000313" key="9">
    <source>
        <dbReference type="Proteomes" id="UP000285832"/>
    </source>
</evidence>
<dbReference type="Proteomes" id="UP000260793">
    <property type="component" value="Unassembled WGS sequence"/>
</dbReference>
<dbReference type="PANTHER" id="PTHR46558:SF4">
    <property type="entry name" value="DNA-BIDING PHAGE PROTEIN"/>
    <property type="match status" value="1"/>
</dbReference>
<dbReference type="InterPro" id="IPR010982">
    <property type="entry name" value="Lambda_DNA-bd_dom_sf"/>
</dbReference>
<dbReference type="AlphaFoldDB" id="A0A3E4LU18"/>
<evidence type="ECO:0000256" key="2">
    <source>
        <dbReference type="SAM" id="Phobius"/>
    </source>
</evidence>
<evidence type="ECO:0000313" key="8">
    <source>
        <dbReference type="Proteomes" id="UP000284902"/>
    </source>
</evidence>
<sequence length="212" mass="24495">MTSLLLSLQKHLLSLMHLTRTVYMPTTKHILSLRSLPGSAIPFFSSYYDHSWIFSFFFIIYLSLSGCVALLICGGFVHGQCVELSLFMNYHKRYIRRRSKRMDLLNSKSIGRTLKERRLQLGYTQELAAEKSGISYSYYTKIERGEQLPSIEICVQLAQTFHLSLDYWLLGTSSDAEISSELIDFAYSLREIDLNSLRKVEKLLQKAELLTK</sequence>
<evidence type="ECO:0000313" key="5">
    <source>
        <dbReference type="EMBL" id="RHF60850.1"/>
    </source>
</evidence>
<organism evidence="4 7">
    <name type="scientific">[Ruminococcus] lactaris</name>
    <dbReference type="NCBI Taxonomy" id="46228"/>
    <lineage>
        <taxon>Bacteria</taxon>
        <taxon>Bacillati</taxon>
        <taxon>Bacillota</taxon>
        <taxon>Clostridia</taxon>
        <taxon>Lachnospirales</taxon>
        <taxon>Lachnospiraceae</taxon>
        <taxon>Mediterraneibacter</taxon>
    </lineage>
</organism>
<name>A0A3E4LU18_9FIRM</name>
<dbReference type="EMBL" id="QRHG01000014">
    <property type="protein sequence ID" value="RHF60850.1"/>
    <property type="molecule type" value="Genomic_DNA"/>
</dbReference>
<keyword evidence="2" id="KW-0812">Transmembrane</keyword>
<dbReference type="SMART" id="SM00530">
    <property type="entry name" value="HTH_XRE"/>
    <property type="match status" value="1"/>
</dbReference>
<gene>
    <name evidence="6" type="ORF">DW116_11105</name>
    <name evidence="5" type="ORF">DW672_07005</name>
    <name evidence="4" type="ORF">DXD17_06395</name>
</gene>